<dbReference type="PANTHER" id="PTHR20208">
    <property type="entry name" value="STRUCTURE-SPECIFIC ENDONUCLEASE SUBUNIT SLX1"/>
    <property type="match status" value="1"/>
</dbReference>
<dbReference type="SMART" id="SM00465">
    <property type="entry name" value="GIYc"/>
    <property type="match status" value="1"/>
</dbReference>
<comment type="subunit">
    <text evidence="8">Forms a heterodimer with a member of the SLX4 family.</text>
</comment>
<evidence type="ECO:0000256" key="5">
    <source>
        <dbReference type="ARBA" id="ARBA00023172"/>
    </source>
</evidence>
<keyword evidence="3 8" id="KW-0227">DNA damage</keyword>
<comment type="subcellular location">
    <subcellularLocation>
        <location evidence="8">Nucleus</location>
    </subcellularLocation>
</comment>
<dbReference type="OrthoDB" id="24645at2759"/>
<dbReference type="GO" id="GO:0017108">
    <property type="term" value="F:5'-flap endonuclease activity"/>
    <property type="evidence" value="ECO:0000318"/>
    <property type="project" value="GO_Central"/>
</dbReference>
<dbReference type="GO" id="GO:0000724">
    <property type="term" value="P:double-strand break repair via homologous recombination"/>
    <property type="evidence" value="ECO:0000318"/>
    <property type="project" value="GO_Central"/>
</dbReference>
<dbReference type="HAMAP" id="MF_03100">
    <property type="entry name" value="Endonuc_su_Slx1"/>
    <property type="match status" value="1"/>
</dbReference>
<dbReference type="EC" id="3.1.-.-" evidence="8"/>
<keyword evidence="1 8" id="KW-0540">Nuclease</keyword>
<evidence type="ECO:0000256" key="3">
    <source>
        <dbReference type="ARBA" id="ARBA00022763"/>
    </source>
</evidence>
<comment type="cofactor">
    <cofactor evidence="8">
        <name>a divalent metal cation</name>
        <dbReference type="ChEBI" id="CHEBI:60240"/>
    </cofactor>
</comment>
<keyword evidence="2 8" id="KW-0255">Endonuclease</keyword>
<dbReference type="InterPro" id="IPR035901">
    <property type="entry name" value="GIY-YIG_endonuc_sf"/>
</dbReference>
<reference evidence="12" key="2">
    <citation type="submission" date="2025-08" db="UniProtKB">
        <authorList>
            <consortium name="RefSeq"/>
        </authorList>
    </citation>
    <scope>IDENTIFICATION</scope>
    <source>
        <tissue evidence="12">Leaf</tissue>
    </source>
</reference>
<dbReference type="Proteomes" id="UP000813463">
    <property type="component" value="Chromosome 6"/>
</dbReference>
<reference evidence="11" key="1">
    <citation type="journal article" date="2021" name="Nat. Commun.">
        <title>Genomic analyses provide insights into spinach domestication and the genetic basis of agronomic traits.</title>
        <authorList>
            <person name="Cai X."/>
            <person name="Sun X."/>
            <person name="Xu C."/>
            <person name="Sun H."/>
            <person name="Wang X."/>
            <person name="Ge C."/>
            <person name="Zhang Z."/>
            <person name="Wang Q."/>
            <person name="Fei Z."/>
            <person name="Jiao C."/>
            <person name="Wang Q."/>
        </authorList>
    </citation>
    <scope>NUCLEOTIDE SEQUENCE [LARGE SCALE GENOMIC DNA]</scope>
    <source>
        <strain evidence="11">cv. Varoflay</strain>
    </source>
</reference>
<dbReference type="PROSITE" id="PS50164">
    <property type="entry name" value="GIY_YIG"/>
    <property type="match status" value="1"/>
</dbReference>
<dbReference type="InterPro" id="IPR050381">
    <property type="entry name" value="SLX1_endonuclease"/>
</dbReference>
<evidence type="ECO:0000256" key="4">
    <source>
        <dbReference type="ARBA" id="ARBA00022801"/>
    </source>
</evidence>
<evidence type="ECO:0000256" key="8">
    <source>
        <dbReference type="HAMAP-Rule" id="MF_03100"/>
    </source>
</evidence>
<keyword evidence="4 8" id="KW-0378">Hydrolase</keyword>
<keyword evidence="6 8" id="KW-0234">DNA repair</keyword>
<sequence>MSRRRSGKAKPKKQKQDQAIKWRRNQKKSEQPTEIVKKEKCEEGEKTRFFGCYLLTSLSPRFKGHSYIGFTVNPKRRIRQHNGEITSGAFRTKKKRPWEMVLCIHGFPTNVAALQFEWAWQHPRESVAVREAAASFKTLGGLANKIKLALTMLTLHSWQSMNLRVSFFSTKYMKHAAGCPSLPPHMKLHFCSMDELPCYEDIDQTYGCEDGDDLDSTNSEVMASCSDDRIESLSDGSMEMNPSSIHVQNFTVQKSADNILEEDFIGIGGPLENESSLMMGALEDHIQPLHQFPVDVSGSTLNTSNEQLRHCEEIWTEDVRASFPELEERIQYIGGIYASENEVFPVLEENYSSGDLPADVTAHVENDLSECSTPGKEIRPKKLRGSSPIIEERIQPFQQAGSSEREQSSMVDFAKKDEITCIVIDDISDKPTRVQSPIRFANIVWPFSNEGIEVIELCTPSPDYRIAVGSKKRRAASDIIDLTGSPCFIQL</sequence>
<protein>
    <recommendedName>
        <fullName evidence="8">Structure-specific endonuclease subunit SLX1 homolog</fullName>
        <ecNumber evidence="8">3.1.-.-</ecNumber>
    </recommendedName>
</protein>
<comment type="function">
    <text evidence="8">Catalytic subunit of a heterodimeric structure-specific endonuclease that resolves DNA secondary structures generated during DNA repair and recombination. Has endonuclease activity towards branched DNA substrates, introducing single-strand cuts in duplex DNA close to junctions with ss-DNA.</text>
</comment>
<comment type="caution">
    <text evidence="8">Lacks conserved residue(s) required for the propagation of feature annotation.</text>
</comment>
<keyword evidence="7 8" id="KW-0539">Nucleus</keyword>
<evidence type="ECO:0000259" key="10">
    <source>
        <dbReference type="PROSITE" id="PS50164"/>
    </source>
</evidence>
<evidence type="ECO:0000313" key="11">
    <source>
        <dbReference type="Proteomes" id="UP000813463"/>
    </source>
</evidence>
<evidence type="ECO:0000256" key="9">
    <source>
        <dbReference type="SAM" id="MobiDB-lite"/>
    </source>
</evidence>
<organism evidence="11 12">
    <name type="scientific">Spinacia oleracea</name>
    <name type="common">Spinach</name>
    <dbReference type="NCBI Taxonomy" id="3562"/>
    <lineage>
        <taxon>Eukaryota</taxon>
        <taxon>Viridiplantae</taxon>
        <taxon>Streptophyta</taxon>
        <taxon>Embryophyta</taxon>
        <taxon>Tracheophyta</taxon>
        <taxon>Spermatophyta</taxon>
        <taxon>Magnoliopsida</taxon>
        <taxon>eudicotyledons</taxon>
        <taxon>Gunneridae</taxon>
        <taxon>Pentapetalae</taxon>
        <taxon>Caryophyllales</taxon>
        <taxon>Chenopodiaceae</taxon>
        <taxon>Chenopodioideae</taxon>
        <taxon>Anserineae</taxon>
        <taxon>Spinacia</taxon>
    </lineage>
</organism>
<dbReference type="FunFam" id="3.40.1440.10:FF:000005">
    <property type="entry name" value="Structure-specific endonuclease subunit SLX1 homolog"/>
    <property type="match status" value="1"/>
</dbReference>
<feature type="domain" description="GIY-YIG" evidence="10">
    <location>
        <begin position="48"/>
        <end position="130"/>
    </location>
</feature>
<dbReference type="KEGG" id="soe:110779233"/>
<keyword evidence="11" id="KW-1185">Reference proteome</keyword>
<dbReference type="Gene3D" id="3.40.1440.10">
    <property type="entry name" value="GIY-YIG endonuclease"/>
    <property type="match status" value="1"/>
</dbReference>
<keyword evidence="5 8" id="KW-0233">DNA recombination</keyword>
<dbReference type="GO" id="GO:0033557">
    <property type="term" value="C:Slx1-Slx4 complex"/>
    <property type="evidence" value="ECO:0000318"/>
    <property type="project" value="GO_Central"/>
</dbReference>
<dbReference type="GeneID" id="110779233"/>
<feature type="region of interest" description="Disordered" evidence="9">
    <location>
        <begin position="1"/>
        <end position="34"/>
    </location>
</feature>
<dbReference type="PANTHER" id="PTHR20208:SF10">
    <property type="entry name" value="STRUCTURE-SPECIFIC ENDONUCLEASE SUBUNIT SLX1"/>
    <property type="match status" value="1"/>
</dbReference>
<dbReference type="Pfam" id="PF01541">
    <property type="entry name" value="GIY-YIG"/>
    <property type="match status" value="1"/>
</dbReference>
<dbReference type="CDD" id="cd10455">
    <property type="entry name" value="GIY-YIG_SLX1"/>
    <property type="match status" value="1"/>
</dbReference>
<evidence type="ECO:0000256" key="6">
    <source>
        <dbReference type="ARBA" id="ARBA00023204"/>
    </source>
</evidence>
<accession>A0A9R0HYP4</accession>
<evidence type="ECO:0000256" key="1">
    <source>
        <dbReference type="ARBA" id="ARBA00022722"/>
    </source>
</evidence>
<comment type="similarity">
    <text evidence="8">Belongs to the SLX1 family.</text>
</comment>
<dbReference type="InterPro" id="IPR000305">
    <property type="entry name" value="GIY-YIG_endonuc"/>
</dbReference>
<proteinExistence type="inferred from homology"/>
<evidence type="ECO:0000256" key="7">
    <source>
        <dbReference type="ARBA" id="ARBA00023242"/>
    </source>
</evidence>
<feature type="compositionally biased region" description="Basic residues" evidence="9">
    <location>
        <begin position="1"/>
        <end position="13"/>
    </location>
</feature>
<gene>
    <name evidence="12" type="primary">LOC110779233</name>
</gene>
<name>A0A9R0HYP4_SPIOL</name>
<evidence type="ECO:0000256" key="2">
    <source>
        <dbReference type="ARBA" id="ARBA00022759"/>
    </source>
</evidence>
<dbReference type="RefSeq" id="XP_021839459.1">
    <property type="nucleotide sequence ID" value="XM_021983767.2"/>
</dbReference>
<evidence type="ECO:0000313" key="12">
    <source>
        <dbReference type="RefSeq" id="XP_021839459.1"/>
    </source>
</evidence>
<dbReference type="InterPro" id="IPR027520">
    <property type="entry name" value="Slx1"/>
</dbReference>
<dbReference type="GO" id="GO:0008821">
    <property type="term" value="F:crossover junction DNA endonuclease activity"/>
    <property type="evidence" value="ECO:0000318"/>
    <property type="project" value="GO_Central"/>
</dbReference>
<dbReference type="AlphaFoldDB" id="A0A9R0HYP4"/>